<sequence length="99" mass="10107">MSVSSVCVKLRAGCVGGEGGGVVCWVCGRRGGGLGGFGAWFGDIARVTHALSAVGTRSAPGEVHSLLLLCVRQCSRKALSMSCVQSRGLGAGRDVDLER</sequence>
<evidence type="ECO:0000313" key="2">
    <source>
        <dbReference type="Proteomes" id="UP001497482"/>
    </source>
</evidence>
<keyword evidence="2" id="KW-1185">Reference proteome</keyword>
<gene>
    <name evidence="1" type="ORF">KC01_LOCUS29721</name>
</gene>
<name>A0AAV2LHJ5_KNICA</name>
<dbReference type="AlphaFoldDB" id="A0AAV2LHJ5"/>
<dbReference type="EMBL" id="OZ035825">
    <property type="protein sequence ID" value="CAL1601843.1"/>
    <property type="molecule type" value="Genomic_DNA"/>
</dbReference>
<reference evidence="1 2" key="1">
    <citation type="submission" date="2024-04" db="EMBL/GenBank/DDBJ databases">
        <authorList>
            <person name="Waldvogel A.-M."/>
            <person name="Schoenle A."/>
        </authorList>
    </citation>
    <scope>NUCLEOTIDE SEQUENCE [LARGE SCALE GENOMIC DNA]</scope>
</reference>
<accession>A0AAV2LHJ5</accession>
<organism evidence="1 2">
    <name type="scientific">Knipowitschia caucasica</name>
    <name type="common">Caucasian dwarf goby</name>
    <name type="synonym">Pomatoschistus caucasicus</name>
    <dbReference type="NCBI Taxonomy" id="637954"/>
    <lineage>
        <taxon>Eukaryota</taxon>
        <taxon>Metazoa</taxon>
        <taxon>Chordata</taxon>
        <taxon>Craniata</taxon>
        <taxon>Vertebrata</taxon>
        <taxon>Euteleostomi</taxon>
        <taxon>Actinopterygii</taxon>
        <taxon>Neopterygii</taxon>
        <taxon>Teleostei</taxon>
        <taxon>Neoteleostei</taxon>
        <taxon>Acanthomorphata</taxon>
        <taxon>Gobiaria</taxon>
        <taxon>Gobiiformes</taxon>
        <taxon>Gobioidei</taxon>
        <taxon>Gobiidae</taxon>
        <taxon>Gobiinae</taxon>
        <taxon>Knipowitschia</taxon>
    </lineage>
</organism>
<evidence type="ECO:0000313" key="1">
    <source>
        <dbReference type="EMBL" id="CAL1601843.1"/>
    </source>
</evidence>
<protein>
    <submittedName>
        <fullName evidence="1">Uncharacterized protein</fullName>
    </submittedName>
</protein>
<dbReference type="Proteomes" id="UP001497482">
    <property type="component" value="Chromosome 3"/>
</dbReference>
<proteinExistence type="predicted"/>